<keyword evidence="8" id="KW-1185">Reference proteome</keyword>
<dbReference type="InterPro" id="IPR011009">
    <property type="entry name" value="Kinase-like_dom_sf"/>
</dbReference>
<dbReference type="Proteomes" id="UP000604046">
    <property type="component" value="Unassembled WGS sequence"/>
</dbReference>
<evidence type="ECO:0000256" key="5">
    <source>
        <dbReference type="ARBA" id="ARBA00022840"/>
    </source>
</evidence>
<keyword evidence="4" id="KW-0418">Kinase</keyword>
<dbReference type="GO" id="GO:0035556">
    <property type="term" value="P:intracellular signal transduction"/>
    <property type="evidence" value="ECO:0007669"/>
    <property type="project" value="TreeGrafter"/>
</dbReference>
<feature type="domain" description="Protein kinase" evidence="6">
    <location>
        <begin position="24"/>
        <end position="372"/>
    </location>
</feature>
<keyword evidence="1" id="KW-0723">Serine/threonine-protein kinase</keyword>
<dbReference type="InterPro" id="IPR000719">
    <property type="entry name" value="Prot_kinase_dom"/>
</dbReference>
<dbReference type="Gene3D" id="1.10.510.10">
    <property type="entry name" value="Transferase(Phosphotransferase) domain 1"/>
    <property type="match status" value="1"/>
</dbReference>
<gene>
    <name evidence="7" type="ORF">SNAT2548_LOCUS18753</name>
</gene>
<dbReference type="GO" id="GO:0005737">
    <property type="term" value="C:cytoplasm"/>
    <property type="evidence" value="ECO:0007669"/>
    <property type="project" value="TreeGrafter"/>
</dbReference>
<dbReference type="SMART" id="SM00220">
    <property type="entry name" value="S_TKc"/>
    <property type="match status" value="1"/>
</dbReference>
<evidence type="ECO:0000313" key="7">
    <source>
        <dbReference type="EMBL" id="CAE7354059.1"/>
    </source>
</evidence>
<dbReference type="SUPFAM" id="SSF53335">
    <property type="entry name" value="S-adenosyl-L-methionine-dependent methyltransferases"/>
    <property type="match status" value="1"/>
</dbReference>
<dbReference type="AlphaFoldDB" id="A0A812Q0F2"/>
<evidence type="ECO:0000259" key="6">
    <source>
        <dbReference type="PROSITE" id="PS50011"/>
    </source>
</evidence>
<protein>
    <recommendedName>
        <fullName evidence="6">Protein kinase domain-containing protein</fullName>
    </recommendedName>
</protein>
<accession>A0A812Q0F2</accession>
<comment type="caution">
    <text evidence="7">The sequence shown here is derived from an EMBL/GenBank/DDBJ whole genome shotgun (WGS) entry which is preliminary data.</text>
</comment>
<dbReference type="GO" id="GO:0005524">
    <property type="term" value="F:ATP binding"/>
    <property type="evidence" value="ECO:0007669"/>
    <property type="project" value="UniProtKB-KW"/>
</dbReference>
<dbReference type="PROSITE" id="PS00109">
    <property type="entry name" value="PROTEIN_KINASE_TYR"/>
    <property type="match status" value="1"/>
</dbReference>
<dbReference type="SUPFAM" id="SSF56112">
    <property type="entry name" value="Protein kinase-like (PK-like)"/>
    <property type="match status" value="1"/>
</dbReference>
<dbReference type="EMBL" id="CAJNDS010002154">
    <property type="protein sequence ID" value="CAE7354059.1"/>
    <property type="molecule type" value="Genomic_DNA"/>
</dbReference>
<dbReference type="InterPro" id="IPR008266">
    <property type="entry name" value="Tyr_kinase_AS"/>
</dbReference>
<dbReference type="GO" id="GO:0004674">
    <property type="term" value="F:protein serine/threonine kinase activity"/>
    <property type="evidence" value="ECO:0007669"/>
    <property type="project" value="UniProtKB-KW"/>
</dbReference>
<dbReference type="Gene3D" id="3.40.50.150">
    <property type="entry name" value="Vaccinia Virus protein VP39"/>
    <property type="match status" value="1"/>
</dbReference>
<dbReference type="PANTHER" id="PTHR24346:SF82">
    <property type="entry name" value="KP78A-RELATED"/>
    <property type="match status" value="1"/>
</dbReference>
<dbReference type="OrthoDB" id="10327486at2759"/>
<keyword evidence="2" id="KW-0808">Transferase</keyword>
<evidence type="ECO:0000256" key="1">
    <source>
        <dbReference type="ARBA" id="ARBA00022527"/>
    </source>
</evidence>
<dbReference type="PROSITE" id="PS50011">
    <property type="entry name" value="PROTEIN_KINASE_DOM"/>
    <property type="match status" value="1"/>
</dbReference>
<keyword evidence="5" id="KW-0067">ATP-binding</keyword>
<reference evidence="7" key="1">
    <citation type="submission" date="2021-02" db="EMBL/GenBank/DDBJ databases">
        <authorList>
            <person name="Dougan E. K."/>
            <person name="Rhodes N."/>
            <person name="Thang M."/>
            <person name="Chan C."/>
        </authorList>
    </citation>
    <scope>NUCLEOTIDE SEQUENCE</scope>
</reference>
<name>A0A812Q0F2_9DINO</name>
<keyword evidence="3" id="KW-0547">Nucleotide-binding</keyword>
<dbReference type="PANTHER" id="PTHR24346">
    <property type="entry name" value="MAP/MICROTUBULE AFFINITY-REGULATING KINASE"/>
    <property type="match status" value="1"/>
</dbReference>
<evidence type="ECO:0000256" key="2">
    <source>
        <dbReference type="ARBA" id="ARBA00022679"/>
    </source>
</evidence>
<dbReference type="InterPro" id="IPR029063">
    <property type="entry name" value="SAM-dependent_MTases_sf"/>
</dbReference>
<sequence length="616" mass="68292">MGTGRGRPAPWQRRFRIGVGVAAHASAEVWGSGCVEALPKGRRSCCCLLRPISLRTCGQPSDVSRKLVLARDGSGQHQQQWDKERAVGARLSDGPQHEGLGHVVTLLSSEPRFVEEDAEANSELMLVLEHAGQPLDSSPRLETLDVPSRCDVVDQLLSAVKLLRLNGIIHADISAGNCCLDDAGCARLVDFGNSLLVSSTRRAAACQPLEQFRARYVHHRRFPCCERYSYPLSIRRLVEEIEQPNAIDVYTSRYDVEAFPGNLAAMPPEILRGLIVPGASDVYGLGILLWWLLTGQETPFHVNVEVDRVSFPGWAHFYRSTADVQMEELRSSLARATPTMPEPFQSEVVRWLRSALAEAPEDRVWAASHPILGQVKESAIVKFCKSRARVLLSHASRKVLPPQLRSIYGEITAVGARRVARCLGRCPGRAVAELGSGAGRCALSLLQHMQASIVAVELMAARHEAAVLAAARCLEDWVRLDTKGGATWLRRNRSFRLVHGDILETWRDWCHVTAVFTSSLCFPDRVMSTLSRQFDECKLLQRVATLQMLPHAQTFSLEEVVYCPMSWKPAGSAVYIYERLPAYPLYRVLLEEPLASLARTTEDSSDPPGARKQSLI</sequence>
<organism evidence="7 8">
    <name type="scientific">Symbiodinium natans</name>
    <dbReference type="NCBI Taxonomy" id="878477"/>
    <lineage>
        <taxon>Eukaryota</taxon>
        <taxon>Sar</taxon>
        <taxon>Alveolata</taxon>
        <taxon>Dinophyceae</taxon>
        <taxon>Suessiales</taxon>
        <taxon>Symbiodiniaceae</taxon>
        <taxon>Symbiodinium</taxon>
    </lineage>
</organism>
<evidence type="ECO:0000256" key="4">
    <source>
        <dbReference type="ARBA" id="ARBA00022777"/>
    </source>
</evidence>
<proteinExistence type="predicted"/>
<evidence type="ECO:0000313" key="8">
    <source>
        <dbReference type="Proteomes" id="UP000604046"/>
    </source>
</evidence>
<evidence type="ECO:0000256" key="3">
    <source>
        <dbReference type="ARBA" id="ARBA00022741"/>
    </source>
</evidence>